<proteinExistence type="predicted"/>
<gene>
    <name evidence="1" type="ORF">V8G54_005913</name>
</gene>
<dbReference type="AlphaFoldDB" id="A0AAQ3P0M3"/>
<protein>
    <submittedName>
        <fullName evidence="1">Uncharacterized protein</fullName>
    </submittedName>
</protein>
<accession>A0AAQ3P0M3</accession>
<sequence length="223" mass="24731">IRILAFHPKADIENLEELLQEDNFVYEYGVRRTKTVSSVDFLKLKESDIRRERHAFIFLHSSYSDKEAVRPLLGTTATLLCSTQSPPETRVSLLFSNRTCTLYHAHHVTGDGKRHRNQRRTKGVTRLVEGGAVSMVAEVMAAMPEEGVTILEAVVKRGGLVAVAAAYVGIKRLGAVLREGAATLVTMCRKGGSEVVTELAAVPGVERIIWELMAVGSVRRRRY</sequence>
<dbReference type="EMBL" id="CP144699">
    <property type="protein sequence ID" value="WVZ18591.1"/>
    <property type="molecule type" value="Genomic_DNA"/>
</dbReference>
<name>A0AAQ3P0M3_VIGMU</name>
<reference evidence="1 2" key="1">
    <citation type="journal article" date="2023" name="Life. Sci Alliance">
        <title>Evolutionary insights into 3D genome organization and epigenetic landscape of Vigna mungo.</title>
        <authorList>
            <person name="Junaid A."/>
            <person name="Singh B."/>
            <person name="Bhatia S."/>
        </authorList>
    </citation>
    <scope>NUCLEOTIDE SEQUENCE [LARGE SCALE GENOMIC DNA]</scope>
    <source>
        <strain evidence="1">Urdbean</strain>
    </source>
</reference>
<feature type="non-terminal residue" evidence="1">
    <location>
        <position position="223"/>
    </location>
</feature>
<evidence type="ECO:0000313" key="1">
    <source>
        <dbReference type="EMBL" id="WVZ18591.1"/>
    </source>
</evidence>
<organism evidence="1 2">
    <name type="scientific">Vigna mungo</name>
    <name type="common">Black gram</name>
    <name type="synonym">Phaseolus mungo</name>
    <dbReference type="NCBI Taxonomy" id="3915"/>
    <lineage>
        <taxon>Eukaryota</taxon>
        <taxon>Viridiplantae</taxon>
        <taxon>Streptophyta</taxon>
        <taxon>Embryophyta</taxon>
        <taxon>Tracheophyta</taxon>
        <taxon>Spermatophyta</taxon>
        <taxon>Magnoliopsida</taxon>
        <taxon>eudicotyledons</taxon>
        <taxon>Gunneridae</taxon>
        <taxon>Pentapetalae</taxon>
        <taxon>rosids</taxon>
        <taxon>fabids</taxon>
        <taxon>Fabales</taxon>
        <taxon>Fabaceae</taxon>
        <taxon>Papilionoideae</taxon>
        <taxon>50 kb inversion clade</taxon>
        <taxon>NPAAA clade</taxon>
        <taxon>indigoferoid/millettioid clade</taxon>
        <taxon>Phaseoleae</taxon>
        <taxon>Vigna</taxon>
    </lineage>
</organism>
<evidence type="ECO:0000313" key="2">
    <source>
        <dbReference type="Proteomes" id="UP001374535"/>
    </source>
</evidence>
<dbReference type="Proteomes" id="UP001374535">
    <property type="component" value="Chromosome 2"/>
</dbReference>
<keyword evidence="2" id="KW-1185">Reference proteome</keyword>